<protein>
    <submittedName>
        <fullName evidence="1">Distal tail protein</fullName>
    </submittedName>
</protein>
<name>A0A8S5PEG4_9CAUD</name>
<organism evidence="1">
    <name type="scientific">Siphoviridae sp. ctLOE2</name>
    <dbReference type="NCBI Taxonomy" id="2825454"/>
    <lineage>
        <taxon>Viruses</taxon>
        <taxon>Duplodnaviria</taxon>
        <taxon>Heunggongvirae</taxon>
        <taxon>Uroviricota</taxon>
        <taxon>Caudoviricetes</taxon>
    </lineage>
</organism>
<sequence>MVSLKPGEFLINKVNSSTEKILIQDRPDIEAPKRRQVHKEPAGYDGFLIYDDGGYEATEVELTLLYHGGRVDDPTAISTARNRIYKFFKFGQYEFKMTPYFDPEKVYLCILTEAPTFENKWYYNGAMVFKLKIKVQPYKYYVDTIDSWWNIPKTGWMRNPRMSDAKPLFRIIGNGDLDMTVGYKKMIFTGVEGNIYIDCEKYFVYRNENGVITNANHKCKSKDFWHMPSEQSVQINWNGAISTVEMIPRWRDLL</sequence>
<reference evidence="1" key="1">
    <citation type="journal article" date="2021" name="Proc. Natl. Acad. Sci. U.S.A.">
        <title>A Catalog of Tens of Thousands of Viruses from Human Metagenomes Reveals Hidden Associations with Chronic Diseases.</title>
        <authorList>
            <person name="Tisza M.J."/>
            <person name="Buck C.B."/>
        </authorList>
    </citation>
    <scope>NUCLEOTIDE SEQUENCE</scope>
    <source>
        <strain evidence="1">CtLOE2</strain>
    </source>
</reference>
<accession>A0A8S5PEG4</accession>
<dbReference type="EMBL" id="BK015411">
    <property type="protein sequence ID" value="DAE05462.1"/>
    <property type="molecule type" value="Genomic_DNA"/>
</dbReference>
<evidence type="ECO:0000313" key="1">
    <source>
        <dbReference type="EMBL" id="DAE05462.1"/>
    </source>
</evidence>
<proteinExistence type="predicted"/>